<evidence type="ECO:0000313" key="2">
    <source>
        <dbReference type="EMBL" id="SEA30487.1"/>
    </source>
</evidence>
<dbReference type="Proteomes" id="UP000199656">
    <property type="component" value="Unassembled WGS sequence"/>
</dbReference>
<protein>
    <recommendedName>
        <fullName evidence="1">DUF4397 domain-containing protein</fullName>
    </recommendedName>
</protein>
<keyword evidence="3" id="KW-1185">Reference proteome</keyword>
<dbReference type="AlphaFoldDB" id="A0A1H4A3K6"/>
<dbReference type="STRING" id="408074.SAMN05660909_01449"/>
<dbReference type="InterPro" id="IPR025510">
    <property type="entry name" value="DUF4397"/>
</dbReference>
<gene>
    <name evidence="2" type="ORF">SAMN05660909_01449</name>
</gene>
<name>A0A1H4A3K6_9BACT</name>
<dbReference type="Pfam" id="PF14344">
    <property type="entry name" value="DUF4397"/>
    <property type="match status" value="1"/>
</dbReference>
<evidence type="ECO:0000313" key="3">
    <source>
        <dbReference type="Proteomes" id="UP000199656"/>
    </source>
</evidence>
<dbReference type="EMBL" id="FNRL01000005">
    <property type="protein sequence ID" value="SEA30487.1"/>
    <property type="molecule type" value="Genomic_DNA"/>
</dbReference>
<dbReference type="RefSeq" id="WP_089760136.1">
    <property type="nucleotide sequence ID" value="NZ_BKAT01000013.1"/>
</dbReference>
<accession>A0A1H4A3K6</accession>
<sequence>MKYLLISIIAGLIFLGACKKDSDSAVPDTHSNFMFVNAVPGNDAFTVRLDTMEIGTLKYGENSGYKTYRAQKYNVTITSSLNPNVVLYNQELFLRNNRYYSAYLGADSTNRGLWLFLLEDDLSPTPEKEARFRVIDFSQGVMDNRATAALDVVSDPIQRFFRGLTAPSYTAYARVYGDSAYVLSLKLRDSSKVLKTVPFPTKSGKTYTLITTGYPTDPARFNTITIQHN</sequence>
<feature type="domain" description="DUF4397" evidence="1">
    <location>
        <begin position="34"/>
        <end position="139"/>
    </location>
</feature>
<evidence type="ECO:0000259" key="1">
    <source>
        <dbReference type="Pfam" id="PF14344"/>
    </source>
</evidence>
<reference evidence="3" key="1">
    <citation type="submission" date="2016-10" db="EMBL/GenBank/DDBJ databases">
        <authorList>
            <person name="Varghese N."/>
            <person name="Submissions S."/>
        </authorList>
    </citation>
    <scope>NUCLEOTIDE SEQUENCE [LARGE SCALE GENOMIC DNA]</scope>
    <source>
        <strain evidence="3">DSM 23920</strain>
    </source>
</reference>
<organism evidence="2 3">
    <name type="scientific">Chitinophaga terrae</name>
    <name type="common">ex Kim and Jung 2007</name>
    <dbReference type="NCBI Taxonomy" id="408074"/>
    <lineage>
        <taxon>Bacteria</taxon>
        <taxon>Pseudomonadati</taxon>
        <taxon>Bacteroidota</taxon>
        <taxon>Chitinophagia</taxon>
        <taxon>Chitinophagales</taxon>
        <taxon>Chitinophagaceae</taxon>
        <taxon>Chitinophaga</taxon>
    </lineage>
</organism>
<dbReference type="PROSITE" id="PS51257">
    <property type="entry name" value="PROKAR_LIPOPROTEIN"/>
    <property type="match status" value="1"/>
</dbReference>
<dbReference type="OrthoDB" id="649338at2"/>
<proteinExistence type="predicted"/>